<dbReference type="GO" id="GO:0005669">
    <property type="term" value="C:transcription factor TFIID complex"/>
    <property type="evidence" value="ECO:0007669"/>
    <property type="project" value="InterPro"/>
</dbReference>
<keyword evidence="8" id="KW-1185">Reference proteome</keyword>
<dbReference type="GO" id="GO:0000124">
    <property type="term" value="C:SAGA complex"/>
    <property type="evidence" value="ECO:0007669"/>
    <property type="project" value="InterPro"/>
</dbReference>
<evidence type="ECO:0000256" key="3">
    <source>
        <dbReference type="ARBA" id="ARBA00023015"/>
    </source>
</evidence>
<evidence type="ECO:0000256" key="1">
    <source>
        <dbReference type="ARBA" id="ARBA00004123"/>
    </source>
</evidence>
<proteinExistence type="inferred from homology"/>
<dbReference type="Gene3D" id="1.25.40.770">
    <property type="entry name" value="TAF6, C-terminal HEAT repeat domain"/>
    <property type="match status" value="1"/>
</dbReference>
<dbReference type="InterPro" id="IPR009072">
    <property type="entry name" value="Histone-fold"/>
</dbReference>
<keyword evidence="3" id="KW-0805">Transcription regulation</keyword>
<dbReference type="InterPro" id="IPR011442">
    <property type="entry name" value="TAF6_C"/>
</dbReference>
<organism evidence="8 9">
    <name type="scientific">Meloidogyne floridensis</name>
    <dbReference type="NCBI Taxonomy" id="298350"/>
    <lineage>
        <taxon>Eukaryota</taxon>
        <taxon>Metazoa</taxon>
        <taxon>Ecdysozoa</taxon>
        <taxon>Nematoda</taxon>
        <taxon>Chromadorea</taxon>
        <taxon>Rhabditida</taxon>
        <taxon>Tylenchina</taxon>
        <taxon>Tylenchomorpha</taxon>
        <taxon>Tylenchoidea</taxon>
        <taxon>Meloidogynidae</taxon>
        <taxon>Meloidogyninae</taxon>
        <taxon>Meloidogyne</taxon>
    </lineage>
</organism>
<evidence type="ECO:0000313" key="9">
    <source>
        <dbReference type="WBParaSite" id="scf7180000421351.g6738"/>
    </source>
</evidence>
<dbReference type="Pfam" id="PF07571">
    <property type="entry name" value="TAF6_C"/>
    <property type="match status" value="1"/>
</dbReference>
<dbReference type="WBParaSite" id="scf7180000421351.g6738">
    <property type="protein sequence ID" value="scf7180000421351.g6738"/>
    <property type="gene ID" value="scf7180000421351.g6738"/>
</dbReference>
<dbReference type="SMART" id="SM00803">
    <property type="entry name" value="TAF"/>
    <property type="match status" value="1"/>
</dbReference>
<feature type="domain" description="TATA box binding protein associated factor (TAF) histone-like fold" evidence="7">
    <location>
        <begin position="24"/>
        <end position="87"/>
    </location>
</feature>
<dbReference type="FunFam" id="1.25.40.770:FF:000001">
    <property type="entry name" value="Transcription initiation factor TFIID subunit 6"/>
    <property type="match status" value="1"/>
</dbReference>
<dbReference type="Proteomes" id="UP000887560">
    <property type="component" value="Unplaced"/>
</dbReference>
<dbReference type="GO" id="GO:0016251">
    <property type="term" value="F:RNA polymerase II general transcription initiation factor activity"/>
    <property type="evidence" value="ECO:0007669"/>
    <property type="project" value="InterPro"/>
</dbReference>
<dbReference type="GO" id="GO:0046695">
    <property type="term" value="C:SLIK (SAGA-like) complex"/>
    <property type="evidence" value="ECO:0007669"/>
    <property type="project" value="InterPro"/>
</dbReference>
<evidence type="ECO:0000259" key="7">
    <source>
        <dbReference type="SMART" id="SM00803"/>
    </source>
</evidence>
<dbReference type="AlphaFoldDB" id="A0A915NYB5"/>
<dbReference type="GO" id="GO:0046982">
    <property type="term" value="F:protein heterodimerization activity"/>
    <property type="evidence" value="ECO:0007669"/>
    <property type="project" value="InterPro"/>
</dbReference>
<dbReference type="CDD" id="cd08050">
    <property type="entry name" value="TAF6C"/>
    <property type="match status" value="1"/>
</dbReference>
<dbReference type="GO" id="GO:0051123">
    <property type="term" value="P:RNA polymerase II preinitiation complex assembly"/>
    <property type="evidence" value="ECO:0007669"/>
    <property type="project" value="TreeGrafter"/>
</dbReference>
<dbReference type="InterPro" id="IPR004823">
    <property type="entry name" value="TAF_TATA-bd_Histone-like_dom"/>
</dbReference>
<accession>A0A915NYB5</accession>
<protein>
    <recommendedName>
        <fullName evidence="6">Transcription initiation factor TFIID subunit 6</fullName>
    </recommendedName>
</protein>
<dbReference type="PANTHER" id="PTHR10221">
    <property type="entry name" value="TRANSCRIPTION INITIATION FACTOR TFIID SUBUNIT 6"/>
    <property type="match status" value="1"/>
</dbReference>
<dbReference type="PANTHER" id="PTHR10221:SF9">
    <property type="entry name" value="TRANSCRIPTION INITIATION FACTOR TFIID SUBUNIT 6"/>
    <property type="match status" value="1"/>
</dbReference>
<evidence type="ECO:0000256" key="5">
    <source>
        <dbReference type="ARBA" id="ARBA00023242"/>
    </source>
</evidence>
<sequence length="607" mass="66954">MDLDGSQCVPTPSTSTAILNQNSVGLDASFVKSVAEQLGIELPVGSCQQVSDEVSAHLRKILKLVRKFHKCSRRRWITADDLEIAMAFYGHSPLMTSCESTDPSLRHVGKQGRDIFVCDDQEYEIGTFLSSPSGKMPLETTLKAHWLVITGTQPAIPENPLPPAPPEICLSDDHSQEQALVNGSTGSGGLFLNQAAKTMRKTEQVQLKSTITHSLSLEQQLFFLKIMEAIMGQDEQKRIEALNCLQMDCGLRSLLPRFCIAITEGVRCNIVVHNMAILVYLMRMIQALSQNAALSLEPCLHELLPAMMSCILSRQLSSNQHTSETHCVLREFSADLLAQLLRHYRLPHIHTRVIRALSRAFTDQNISLPTLYGATFAICELGADVILRILLPNLATICETIQRVHSDKLYINERSLAQRLYNKLVEKLSAFARDSNCVLQLHTLADYRDHFVGLAEDIYKVRTPRAAPGTPPDGGGIDITESLTQETINSNNMPLPVVPVLRPPPGWGSPPSIPDPPSIQTPTDLASINAASPPGSTIEETLSIAERGIAGPPIPKISQITPPPIISPQETILERGDGSSLTPPWLWRSTDEEMAWKRHKPRMGYYG</sequence>
<evidence type="ECO:0000256" key="4">
    <source>
        <dbReference type="ARBA" id="ARBA00023163"/>
    </source>
</evidence>
<evidence type="ECO:0000256" key="2">
    <source>
        <dbReference type="ARBA" id="ARBA00007688"/>
    </source>
</evidence>
<comment type="similarity">
    <text evidence="2">Belongs to the TAF6 family.</text>
</comment>
<dbReference type="Pfam" id="PF02969">
    <property type="entry name" value="TAF"/>
    <property type="match status" value="1"/>
</dbReference>
<name>A0A915NYB5_9BILA</name>
<reference evidence="9" key="1">
    <citation type="submission" date="2022-11" db="UniProtKB">
        <authorList>
            <consortium name="WormBaseParasite"/>
        </authorList>
    </citation>
    <scope>IDENTIFICATION</scope>
</reference>
<keyword evidence="5" id="KW-0539">Nucleus</keyword>
<dbReference type="InterPro" id="IPR046344">
    <property type="entry name" value="TAF6_C_sf"/>
</dbReference>
<evidence type="ECO:0000256" key="6">
    <source>
        <dbReference type="ARBA" id="ARBA00040091"/>
    </source>
</evidence>
<dbReference type="Gene3D" id="1.10.20.10">
    <property type="entry name" value="Histone, subunit A"/>
    <property type="match status" value="1"/>
</dbReference>
<dbReference type="InterPro" id="IPR037796">
    <property type="entry name" value="TAF6"/>
</dbReference>
<keyword evidence="4" id="KW-0804">Transcription</keyword>
<dbReference type="GO" id="GO:0003713">
    <property type="term" value="F:transcription coactivator activity"/>
    <property type="evidence" value="ECO:0007669"/>
    <property type="project" value="TreeGrafter"/>
</dbReference>
<comment type="subcellular location">
    <subcellularLocation>
        <location evidence="1">Nucleus</location>
    </subcellularLocation>
</comment>
<evidence type="ECO:0000313" key="8">
    <source>
        <dbReference type="Proteomes" id="UP000887560"/>
    </source>
</evidence>